<reference evidence="2 3" key="1">
    <citation type="submission" date="2021-02" db="EMBL/GenBank/DDBJ databases">
        <title>Alicyclobacillus curvatus sp. nov. and Alicyclobacillus mengziensis sp. nov., two acidophilic bacteria isolated from acid mine drainage.</title>
        <authorList>
            <person name="Huang Y."/>
        </authorList>
    </citation>
    <scope>NUCLEOTIDE SEQUENCE [LARGE SCALE GENOMIC DNA]</scope>
    <source>
        <strain evidence="2 3">S30H14</strain>
    </source>
</reference>
<sequence length="262" mass="29558">MPLLINQRVRVKQEGPYYSAIGLITDYEIEIDARSSSKVEKFKVQLPGEETVWFKEEDLDKISPSLHRDSEKSKVKGGIIWVVSIVCTCSLILNALLLNKHIGEKTNTPEGAVRQFVNEYYQDANQVVLQDKSPTNGGYFIIVHKPNTKGYQLFYTTFKNGKWIAINTDQGYQRTSTYVWGGTFGPQKPNFVAVSTETNSKITKVVAYTRLNGDGKDIPFALSKVGNLPFWAYKYNVGTFNADYIVAYDSNGNVIWSSKHKS</sequence>
<evidence type="ECO:0000313" key="3">
    <source>
        <dbReference type="Proteomes" id="UP000663505"/>
    </source>
</evidence>
<dbReference type="AlphaFoldDB" id="A0A9X7W1V8"/>
<dbReference type="EMBL" id="CP071182">
    <property type="protein sequence ID" value="QSO49213.1"/>
    <property type="molecule type" value="Genomic_DNA"/>
</dbReference>
<feature type="transmembrane region" description="Helical" evidence="1">
    <location>
        <begin position="78"/>
        <end position="98"/>
    </location>
</feature>
<keyword evidence="3" id="KW-1185">Reference proteome</keyword>
<keyword evidence="1" id="KW-0472">Membrane</keyword>
<organism evidence="2 3">
    <name type="scientific">Alicyclobacillus mengziensis</name>
    <dbReference type="NCBI Taxonomy" id="2931921"/>
    <lineage>
        <taxon>Bacteria</taxon>
        <taxon>Bacillati</taxon>
        <taxon>Bacillota</taxon>
        <taxon>Bacilli</taxon>
        <taxon>Bacillales</taxon>
        <taxon>Alicyclobacillaceae</taxon>
        <taxon>Alicyclobacillus</taxon>
    </lineage>
</organism>
<proteinExistence type="predicted"/>
<accession>A0A9X7W1V8</accession>
<keyword evidence="1" id="KW-1133">Transmembrane helix</keyword>
<gene>
    <name evidence="2" type="ORF">JZ786_09995</name>
</gene>
<evidence type="ECO:0000313" key="2">
    <source>
        <dbReference type="EMBL" id="QSO49213.1"/>
    </source>
</evidence>
<name>A0A9X7W1V8_9BACL</name>
<keyword evidence="1" id="KW-0812">Transmembrane</keyword>
<evidence type="ECO:0000256" key="1">
    <source>
        <dbReference type="SAM" id="Phobius"/>
    </source>
</evidence>
<dbReference type="KEGG" id="afx:JZ786_09995"/>
<dbReference type="Proteomes" id="UP000663505">
    <property type="component" value="Chromosome"/>
</dbReference>
<dbReference type="RefSeq" id="WP_206658525.1">
    <property type="nucleotide sequence ID" value="NZ_CP071182.1"/>
</dbReference>
<protein>
    <submittedName>
        <fullName evidence="2">Uncharacterized protein</fullName>
    </submittedName>
</protein>